<feature type="transmembrane region" description="Helical" evidence="1">
    <location>
        <begin position="171"/>
        <end position="194"/>
    </location>
</feature>
<sequence>MTQNSAESDTDIDLTKLIKEFHAARGQEDDVNWVRTAAGRLMLDGVKISAAKQAFVDLLPVLNEAQEPAEDLFGDPKLWAKEQQEHWQQSGTPTQDRYPLYSFKQLTQTICFSAALLSVVVTIVVLIDDGWTTKLSWAMLGLPFFFTTISVGIVQFWNLAVRKFTRLKAMAWTATIFAVAGIALGGLAIALQGSPGTASVLWYLAPVPMYALFYYLIEKFSKRNSPGSRSTTPKLGVATHEEWIRQLQENLRLRDDLSDRRIRVIVDETRAFAVEADASLPTEFGTPESYAASFAPNTSFRSRREALGWTVGSALVALLLVVSIDNAQSLYSWQSVVFAALLVGTICYAVQGWRKSFKN</sequence>
<dbReference type="GeneID" id="303305431"/>
<evidence type="ECO:0000313" key="2">
    <source>
        <dbReference type="EMBL" id="GGJ69913.1"/>
    </source>
</evidence>
<dbReference type="Proteomes" id="UP000606115">
    <property type="component" value="Unassembled WGS sequence"/>
</dbReference>
<keyword evidence="3" id="KW-1185">Reference proteome</keyword>
<protein>
    <recommendedName>
        <fullName evidence="4">DUF1129 domain-containing protein</fullName>
    </recommendedName>
</protein>
<reference evidence="3" key="1">
    <citation type="journal article" date="2019" name="Int. J. Syst. Evol. Microbiol.">
        <title>The Global Catalogue of Microorganisms (GCM) 10K type strain sequencing project: providing services to taxonomists for standard genome sequencing and annotation.</title>
        <authorList>
            <consortium name="The Broad Institute Genomics Platform"/>
            <consortium name="The Broad Institute Genome Sequencing Center for Infectious Disease"/>
            <person name="Wu L."/>
            <person name="Ma J."/>
        </authorList>
    </citation>
    <scope>NUCLEOTIDE SEQUENCE [LARGE SCALE GENOMIC DNA]</scope>
    <source>
        <strain evidence="3">CGMCC 1.3685</strain>
    </source>
</reference>
<gene>
    <name evidence="2" type="ORF">GCM10007173_30930</name>
</gene>
<keyword evidence="1" id="KW-0472">Membrane</keyword>
<dbReference type="RefSeq" id="WP_188686918.1">
    <property type="nucleotide sequence ID" value="NZ_BMKX01000009.1"/>
</dbReference>
<feature type="transmembrane region" description="Helical" evidence="1">
    <location>
        <begin position="200"/>
        <end position="217"/>
    </location>
</feature>
<name>A0ABQ2DS64_9MICC</name>
<feature type="transmembrane region" description="Helical" evidence="1">
    <location>
        <begin position="330"/>
        <end position="350"/>
    </location>
</feature>
<accession>A0ABQ2DS64</accession>
<proteinExistence type="predicted"/>
<evidence type="ECO:0000256" key="1">
    <source>
        <dbReference type="SAM" id="Phobius"/>
    </source>
</evidence>
<organism evidence="2 3">
    <name type="scientific">Glutamicibacter ardleyensis</name>
    <dbReference type="NCBI Taxonomy" id="225894"/>
    <lineage>
        <taxon>Bacteria</taxon>
        <taxon>Bacillati</taxon>
        <taxon>Actinomycetota</taxon>
        <taxon>Actinomycetes</taxon>
        <taxon>Micrococcales</taxon>
        <taxon>Micrococcaceae</taxon>
        <taxon>Glutamicibacter</taxon>
    </lineage>
</organism>
<keyword evidence="1" id="KW-0812">Transmembrane</keyword>
<feature type="transmembrane region" description="Helical" evidence="1">
    <location>
        <begin position="306"/>
        <end position="324"/>
    </location>
</feature>
<evidence type="ECO:0000313" key="3">
    <source>
        <dbReference type="Proteomes" id="UP000606115"/>
    </source>
</evidence>
<evidence type="ECO:0008006" key="4">
    <source>
        <dbReference type="Google" id="ProtNLM"/>
    </source>
</evidence>
<dbReference type="EMBL" id="BMKX01000009">
    <property type="protein sequence ID" value="GGJ69913.1"/>
    <property type="molecule type" value="Genomic_DNA"/>
</dbReference>
<feature type="transmembrane region" description="Helical" evidence="1">
    <location>
        <begin position="106"/>
        <end position="127"/>
    </location>
</feature>
<comment type="caution">
    <text evidence="2">The sequence shown here is derived from an EMBL/GenBank/DDBJ whole genome shotgun (WGS) entry which is preliminary data.</text>
</comment>
<keyword evidence="1" id="KW-1133">Transmembrane helix</keyword>
<feature type="transmembrane region" description="Helical" evidence="1">
    <location>
        <begin position="139"/>
        <end position="159"/>
    </location>
</feature>